<evidence type="ECO:0000313" key="4">
    <source>
        <dbReference type="Proteomes" id="UP000663881"/>
    </source>
</evidence>
<feature type="region of interest" description="Disordered" evidence="1">
    <location>
        <begin position="277"/>
        <end position="345"/>
    </location>
</feature>
<feature type="compositionally biased region" description="Polar residues" evidence="1">
    <location>
        <begin position="148"/>
        <end position="163"/>
    </location>
</feature>
<dbReference type="Proteomes" id="UP000663891">
    <property type="component" value="Unassembled WGS sequence"/>
</dbReference>
<feature type="region of interest" description="Disordered" evidence="1">
    <location>
        <begin position="148"/>
        <end position="177"/>
    </location>
</feature>
<protein>
    <submittedName>
        <fullName evidence="3">Uncharacterized protein</fullName>
    </submittedName>
</protein>
<reference evidence="3" key="1">
    <citation type="submission" date="2021-02" db="EMBL/GenBank/DDBJ databases">
        <authorList>
            <person name="Nowell W R."/>
        </authorList>
    </citation>
    <scope>NUCLEOTIDE SEQUENCE</scope>
</reference>
<dbReference type="EMBL" id="CAJOAY010000048">
    <property type="protein sequence ID" value="CAF3508014.1"/>
    <property type="molecule type" value="Genomic_DNA"/>
</dbReference>
<proteinExistence type="predicted"/>
<evidence type="ECO:0000256" key="1">
    <source>
        <dbReference type="SAM" id="MobiDB-lite"/>
    </source>
</evidence>
<dbReference type="EMBL" id="CAJNON010000513">
    <property type="protein sequence ID" value="CAF1298007.1"/>
    <property type="molecule type" value="Genomic_DNA"/>
</dbReference>
<sequence length="345" mass="40423">MSFIWDAKNNFILLHFITLHEQQSHINWSSIVNDISLEICSTSTLLKIQYEYLLENYCPKQDSKCLYKILKDTYLHSLCQKVEDDSKLSLEIVYELVRHARSKRINVNDIEQLIKEWDFNYASEEQKKTKEHLFDILNRLRDYIQNLPKTENSSTNISQMNQKTKQDEDLEPVSDTDDEMPVIHETNEVIININDDDQMILNRIKQEKSTITRRRTRSLTIFTGNQDNKINIGVEWFVPKLKRQQRSSSLHAPLQSPPAQDHNLESTEIFMTILDNDESSNSTNSSNIRHTHTQPTISWLPLTNEQIAKKEEDQQQQQTKSKLIDDEQLDQVSSTDSEPMEIQLS</sequence>
<dbReference type="Pfam" id="PF16294">
    <property type="entry name" value="RSB_motif"/>
    <property type="match status" value="1"/>
</dbReference>
<comment type="caution">
    <text evidence="3">The sequence shown here is derived from an EMBL/GenBank/DDBJ whole genome shotgun (WGS) entry which is preliminary data.</text>
</comment>
<feature type="compositionally biased region" description="Polar residues" evidence="1">
    <location>
        <begin position="293"/>
        <end position="306"/>
    </location>
</feature>
<dbReference type="OrthoDB" id="10028732at2759"/>
<feature type="compositionally biased region" description="Acidic residues" evidence="1">
    <location>
        <begin position="168"/>
        <end position="177"/>
    </location>
</feature>
<accession>A0A818HL99</accession>
<evidence type="ECO:0000313" key="2">
    <source>
        <dbReference type="EMBL" id="CAF1298007.1"/>
    </source>
</evidence>
<dbReference type="Proteomes" id="UP000663881">
    <property type="component" value="Unassembled WGS sequence"/>
</dbReference>
<organism evidence="3 4">
    <name type="scientific">Adineta steineri</name>
    <dbReference type="NCBI Taxonomy" id="433720"/>
    <lineage>
        <taxon>Eukaryota</taxon>
        <taxon>Metazoa</taxon>
        <taxon>Spiralia</taxon>
        <taxon>Gnathifera</taxon>
        <taxon>Rotifera</taxon>
        <taxon>Eurotatoria</taxon>
        <taxon>Bdelloidea</taxon>
        <taxon>Adinetida</taxon>
        <taxon>Adinetidae</taxon>
        <taxon>Adineta</taxon>
    </lineage>
</organism>
<gene>
    <name evidence="3" type="ORF">OKA104_LOCUS1880</name>
    <name evidence="2" type="ORF">VCS650_LOCUS30883</name>
</gene>
<evidence type="ECO:0000313" key="3">
    <source>
        <dbReference type="EMBL" id="CAF3508014.1"/>
    </source>
</evidence>
<dbReference type="InterPro" id="IPR032552">
    <property type="entry name" value="RSB_motif"/>
</dbReference>
<dbReference type="AlphaFoldDB" id="A0A818HL99"/>
<name>A0A818HL99_9BILA</name>